<dbReference type="Proteomes" id="UP000826234">
    <property type="component" value="Unassembled WGS sequence"/>
</dbReference>
<feature type="signal peptide" evidence="2">
    <location>
        <begin position="1"/>
        <end position="19"/>
    </location>
</feature>
<evidence type="ECO:0000313" key="5">
    <source>
        <dbReference type="EMBL" id="KAH0627048.1"/>
    </source>
</evidence>
<evidence type="ECO:0000256" key="1">
    <source>
        <dbReference type="SAM" id="Phobius"/>
    </source>
</evidence>
<evidence type="ECO:0008006" key="7">
    <source>
        <dbReference type="Google" id="ProtNLM"/>
    </source>
</evidence>
<dbReference type="InterPro" id="IPR036179">
    <property type="entry name" value="Ig-like_dom_sf"/>
</dbReference>
<dbReference type="InterPro" id="IPR050150">
    <property type="entry name" value="IgV_Light_Chain"/>
</dbReference>
<gene>
    <name evidence="5" type="ORF">JD844_002416</name>
</gene>
<dbReference type="SMART" id="SM00406">
    <property type="entry name" value="IGv"/>
    <property type="match status" value="2"/>
</dbReference>
<feature type="domain" description="Immunoglobulin" evidence="4">
    <location>
        <begin position="195"/>
        <end position="286"/>
    </location>
</feature>
<dbReference type="EMBL" id="JAIPUX010000521">
    <property type="protein sequence ID" value="KAH0627048.1"/>
    <property type="molecule type" value="Genomic_DNA"/>
</dbReference>
<keyword evidence="1" id="KW-0472">Membrane</keyword>
<dbReference type="Gene3D" id="2.60.40.10">
    <property type="entry name" value="Immunoglobulins"/>
    <property type="match status" value="2"/>
</dbReference>
<accession>A0ABQ7TBM4</accession>
<dbReference type="InterPro" id="IPR013106">
    <property type="entry name" value="Ig_V-set"/>
</dbReference>
<dbReference type="SMART" id="SM00409">
    <property type="entry name" value="IG"/>
    <property type="match status" value="2"/>
</dbReference>
<dbReference type="Pfam" id="PF07686">
    <property type="entry name" value="V-set"/>
    <property type="match status" value="2"/>
</dbReference>
<evidence type="ECO:0000259" key="3">
    <source>
        <dbReference type="SMART" id="SM00406"/>
    </source>
</evidence>
<keyword evidence="1" id="KW-0812">Transmembrane</keyword>
<feature type="chain" id="PRO_5045199159" description="Ig-like domain-containing protein" evidence="2">
    <location>
        <begin position="20"/>
        <end position="296"/>
    </location>
</feature>
<protein>
    <recommendedName>
        <fullName evidence="7">Ig-like domain-containing protein</fullName>
    </recommendedName>
</protein>
<evidence type="ECO:0000256" key="2">
    <source>
        <dbReference type="SAM" id="SignalP"/>
    </source>
</evidence>
<dbReference type="PANTHER" id="PTHR23267">
    <property type="entry name" value="IMMUNOGLOBULIN LIGHT CHAIN"/>
    <property type="match status" value="1"/>
</dbReference>
<feature type="domain" description="Immunoglobulin V-set" evidence="3">
    <location>
        <begin position="205"/>
        <end position="277"/>
    </location>
</feature>
<dbReference type="InterPro" id="IPR003599">
    <property type="entry name" value="Ig_sub"/>
</dbReference>
<sequence>MLQIYLVWIFLSIIEESSGQIVVTQTPAFLQKNPGDTVKIQCQASSSVGGNMNFYQMTPGEKPKLLIYYATNRFGGTPDRFSGSGSGTDYTFTINGVLPEDEGDYFCLQYNSFPLHSDTLQYKNQIWNRCLSPLSVQPPCFLNVHVLHIVMGNIWVNSIIMFQIFLIWLTMAMFEACFLSLLPASDGQIVITQTPVFIQANSGDKVIIQCQTSSSMGSYMALYRLLANQKPKLLIYDVTNRFDGTPDRFSGSGSGTDFTFTINGVHPEDEGDYYCGQRQSYPLTVIHFSTKTSSLM</sequence>
<keyword evidence="2" id="KW-0732">Signal</keyword>
<keyword evidence="6" id="KW-1185">Reference proteome</keyword>
<evidence type="ECO:0000313" key="6">
    <source>
        <dbReference type="Proteomes" id="UP000826234"/>
    </source>
</evidence>
<keyword evidence="1" id="KW-1133">Transmembrane helix</keyword>
<feature type="domain" description="Immunoglobulin" evidence="4">
    <location>
        <begin position="27"/>
        <end position="123"/>
    </location>
</feature>
<organism evidence="5 6">
    <name type="scientific">Phrynosoma platyrhinos</name>
    <name type="common">Desert horned lizard</name>
    <dbReference type="NCBI Taxonomy" id="52577"/>
    <lineage>
        <taxon>Eukaryota</taxon>
        <taxon>Metazoa</taxon>
        <taxon>Chordata</taxon>
        <taxon>Craniata</taxon>
        <taxon>Vertebrata</taxon>
        <taxon>Euteleostomi</taxon>
        <taxon>Lepidosauria</taxon>
        <taxon>Squamata</taxon>
        <taxon>Bifurcata</taxon>
        <taxon>Unidentata</taxon>
        <taxon>Episquamata</taxon>
        <taxon>Toxicofera</taxon>
        <taxon>Iguania</taxon>
        <taxon>Phrynosomatidae</taxon>
        <taxon>Phrynosomatinae</taxon>
        <taxon>Phrynosoma</taxon>
    </lineage>
</organism>
<feature type="transmembrane region" description="Helical" evidence="1">
    <location>
        <begin position="154"/>
        <end position="174"/>
    </location>
</feature>
<feature type="domain" description="Immunoglobulin V-set" evidence="3">
    <location>
        <begin position="37"/>
        <end position="109"/>
    </location>
</feature>
<dbReference type="InterPro" id="IPR013783">
    <property type="entry name" value="Ig-like_fold"/>
</dbReference>
<name>A0ABQ7TBM4_PHRPL</name>
<dbReference type="SUPFAM" id="SSF48726">
    <property type="entry name" value="Immunoglobulin"/>
    <property type="match status" value="2"/>
</dbReference>
<reference evidence="5 6" key="1">
    <citation type="journal article" date="2022" name="Gigascience">
        <title>A chromosome-level genome assembly and annotation of the desert horned lizard, Phrynosoma platyrhinos, provides insight into chromosomal rearrangements among reptiles.</title>
        <authorList>
            <person name="Koochekian N."/>
            <person name="Ascanio A."/>
            <person name="Farleigh K."/>
            <person name="Card D.C."/>
            <person name="Schield D.R."/>
            <person name="Castoe T.A."/>
            <person name="Jezkova T."/>
        </authorList>
    </citation>
    <scope>NUCLEOTIDE SEQUENCE [LARGE SCALE GENOMIC DNA]</scope>
    <source>
        <strain evidence="5">NK-2021</strain>
    </source>
</reference>
<evidence type="ECO:0000259" key="4">
    <source>
        <dbReference type="SMART" id="SM00409"/>
    </source>
</evidence>
<comment type="caution">
    <text evidence="5">The sequence shown here is derived from an EMBL/GenBank/DDBJ whole genome shotgun (WGS) entry which is preliminary data.</text>
</comment>
<proteinExistence type="predicted"/>